<protein>
    <submittedName>
        <fullName evidence="1">Uncharacterized protein</fullName>
    </submittedName>
</protein>
<comment type="caution">
    <text evidence="1">The sequence shown here is derived from an EMBL/GenBank/DDBJ whole genome shotgun (WGS) entry which is preliminary data.</text>
</comment>
<name>A0A0F9L1Q5_9ZZZZ</name>
<gene>
    <name evidence="1" type="ORF">LCGC14_1567730</name>
</gene>
<proteinExistence type="predicted"/>
<evidence type="ECO:0000313" key="1">
    <source>
        <dbReference type="EMBL" id="KKM28133.1"/>
    </source>
</evidence>
<dbReference type="AlphaFoldDB" id="A0A0F9L1Q5"/>
<sequence>MSRFVQNFNGASLVYPNGGEIFNRRTITIQWIEPSNAATSSNLIWHEILFTELYDDLNQQEWSQIANISMGITSFDWSIPVYVKSNKCRVGIRSVNHKGERSAISYSANNFSIQDKNLPIPAVFEPVEGASYFSYVPIVLDNKGIIGQCSQRAFYQVYYSSEKQDVDWTLISGNIPVGSEPIYWDIRELRSSPDYSVKVEIVDEDSVSEPVFINNLQLNSLNYFLIDTKPPTGKIEITNNREYTNERNAILKISAYDETTEAKLFRIEQKDIFSGNLTLGSYQNLSEFSTWYVSGNDGIKLIQVRFKDYAGNILLDGSQNEFFRTYKSLDNREITSFVSKKNGSEIDLWIAFGGSSYLLYLNQNQVAILTGECTSLIIYNDVLYIGIKTIENKGILQKYSGGQITTLKEFDDVDSVINSMEVFDDKLFIGLDNGKLLSFNGSFLSTDPSYEC</sequence>
<reference evidence="1" key="1">
    <citation type="journal article" date="2015" name="Nature">
        <title>Complex archaea that bridge the gap between prokaryotes and eukaryotes.</title>
        <authorList>
            <person name="Spang A."/>
            <person name="Saw J.H."/>
            <person name="Jorgensen S.L."/>
            <person name="Zaremba-Niedzwiedzka K."/>
            <person name="Martijn J."/>
            <person name="Lind A.E."/>
            <person name="van Eijk R."/>
            <person name="Schleper C."/>
            <person name="Guy L."/>
            <person name="Ettema T.J."/>
        </authorList>
    </citation>
    <scope>NUCLEOTIDE SEQUENCE</scope>
</reference>
<accession>A0A0F9L1Q5</accession>
<dbReference type="EMBL" id="LAZR01012184">
    <property type="protein sequence ID" value="KKM28133.1"/>
    <property type="molecule type" value="Genomic_DNA"/>
</dbReference>
<organism evidence="1">
    <name type="scientific">marine sediment metagenome</name>
    <dbReference type="NCBI Taxonomy" id="412755"/>
    <lineage>
        <taxon>unclassified sequences</taxon>
        <taxon>metagenomes</taxon>
        <taxon>ecological metagenomes</taxon>
    </lineage>
</organism>